<dbReference type="PANTHER" id="PTHR31308">
    <property type="match status" value="1"/>
</dbReference>
<evidence type="ECO:0000259" key="4">
    <source>
        <dbReference type="Pfam" id="PF00150"/>
    </source>
</evidence>
<accession>A0A919Q1L9</accession>
<keyword evidence="3" id="KW-0472">Membrane</keyword>
<feature type="transmembrane region" description="Helical" evidence="3">
    <location>
        <begin position="174"/>
        <end position="195"/>
    </location>
</feature>
<feature type="transmembrane region" description="Helical" evidence="3">
    <location>
        <begin position="136"/>
        <end position="154"/>
    </location>
</feature>
<keyword evidence="6" id="KW-1185">Reference proteome</keyword>
<dbReference type="RefSeq" id="WP_203853813.1">
    <property type="nucleotide sequence ID" value="NZ_BAAAVW010000038.1"/>
</dbReference>
<feature type="transmembrane region" description="Helical" evidence="3">
    <location>
        <begin position="254"/>
        <end position="277"/>
    </location>
</feature>
<dbReference type="GO" id="GO:0000272">
    <property type="term" value="P:polysaccharide catabolic process"/>
    <property type="evidence" value="ECO:0007669"/>
    <property type="project" value="InterPro"/>
</dbReference>
<sequence length="839" mass="86007">MTLRRMWTAPQGRAAVTVVVLLVAVVAVGAATDPSGLLAPIGGRGLPLAGTGGAYRWAPLVVGLPVLLAGAAVPILLVGRWLTARWVFAAAWVATVGASALASAASGFVSATPLLGKHLSVGTALRYAMSTSGFAALKYLVVGAVVAAGAALAFRLGPAARSRVEPPAARPIGASVLVVFVVAALAAVGPAAQWWRGGPVGYAFAGFLVAPTAANGVLGFLLGMAVFLAVVAAVVRALGRRLPEAGPLGGDGGVIVWLASVVAGLALGVVDAALAPLSDHLVGAGPDDWWISTALIGVATGIGYGAAIGLAAGLLVALGWRWRSVPLPRPLVLVGVLLLALAPVIGAPVRPGPPSFTAVAGGGGMQRLLVRPASDRGGMATIGDVTGRQVILRGVNVNQLIDYYLRDPAVPATQPLTDGDFAQMAAMGFNVIRLGMSWSRLEPERGRFDESYLREIQAAVAGAKEHGIYTVLDMHQDAWGNALARPTEQCGGGTTPTTGWDGAPAWATITDGTAHCQFLARDLAPAVATAFGNLYSDRDGIQTELVRTWAFVARAFADEPAVAGYDLLNEPGIGPNPPISSGLLLGRFYDAAITAIRAAEDAARGFPHVVFFQPSVLWSGLGFDVTPPPGFTADRQLVFAPHPYSESISMDQSLGLTIASIERNLTVSARAATAYGAALWPGEWGWFGEPAADGAKVQRFAAAQDRLGIGGAFWVWRQGCGSPETGADAATSGNLVAVSCRTGASSPPPAPFAVPLSRAYPRAFPGHLESLTAGPRGTELRITATAAPAPANCQLDIWFPGETAPRLHTTSVANASAEQVPGGWRVTGCASGAYTVTAT</sequence>
<dbReference type="Proteomes" id="UP000660611">
    <property type="component" value="Unassembled WGS sequence"/>
</dbReference>
<evidence type="ECO:0000313" key="5">
    <source>
        <dbReference type="EMBL" id="GIG52220.1"/>
    </source>
</evidence>
<feature type="transmembrane region" description="Helical" evidence="3">
    <location>
        <begin position="330"/>
        <end position="349"/>
    </location>
</feature>
<keyword evidence="2" id="KW-0326">Glycosidase</keyword>
<keyword evidence="3" id="KW-1133">Transmembrane helix</keyword>
<feature type="domain" description="Glycoside hydrolase family 5" evidence="4">
    <location>
        <begin position="416"/>
        <end position="717"/>
    </location>
</feature>
<evidence type="ECO:0000256" key="2">
    <source>
        <dbReference type="ARBA" id="ARBA00023295"/>
    </source>
</evidence>
<dbReference type="SUPFAM" id="SSF51445">
    <property type="entry name" value="(Trans)glycosidases"/>
    <property type="match status" value="1"/>
</dbReference>
<comment type="caution">
    <text evidence="5">The sequence shown here is derived from an EMBL/GenBank/DDBJ whole genome shotgun (WGS) entry which is preliminary data.</text>
</comment>
<dbReference type="InterPro" id="IPR001547">
    <property type="entry name" value="Glyco_hydro_5"/>
</dbReference>
<feature type="transmembrane region" description="Helical" evidence="3">
    <location>
        <begin position="201"/>
        <end position="234"/>
    </location>
</feature>
<name>A0A919Q1L9_9ACTN</name>
<dbReference type="AlphaFoldDB" id="A0A919Q1L9"/>
<dbReference type="PANTHER" id="PTHR31308:SF3">
    <property type="entry name" value="ENDOGLYCOCERAMIDASE"/>
    <property type="match status" value="1"/>
</dbReference>
<evidence type="ECO:0000256" key="1">
    <source>
        <dbReference type="ARBA" id="ARBA00022801"/>
    </source>
</evidence>
<reference evidence="5" key="1">
    <citation type="submission" date="2021-01" db="EMBL/GenBank/DDBJ databases">
        <title>Whole genome shotgun sequence of Dactylosporangium siamense NBRC 106093.</title>
        <authorList>
            <person name="Komaki H."/>
            <person name="Tamura T."/>
        </authorList>
    </citation>
    <scope>NUCLEOTIDE SEQUENCE</scope>
    <source>
        <strain evidence="5">NBRC 106093</strain>
    </source>
</reference>
<keyword evidence="1" id="KW-0378">Hydrolase</keyword>
<evidence type="ECO:0000256" key="3">
    <source>
        <dbReference type="SAM" id="Phobius"/>
    </source>
</evidence>
<dbReference type="InterPro" id="IPR017853">
    <property type="entry name" value="GH"/>
</dbReference>
<evidence type="ECO:0000313" key="6">
    <source>
        <dbReference type="Proteomes" id="UP000660611"/>
    </source>
</evidence>
<protein>
    <recommendedName>
        <fullName evidence="4">Glycoside hydrolase family 5 domain-containing protein</fullName>
    </recommendedName>
</protein>
<dbReference type="GO" id="GO:0004553">
    <property type="term" value="F:hydrolase activity, hydrolyzing O-glycosyl compounds"/>
    <property type="evidence" value="ECO:0007669"/>
    <property type="project" value="InterPro"/>
</dbReference>
<feature type="transmembrane region" description="Helical" evidence="3">
    <location>
        <begin position="289"/>
        <end position="318"/>
    </location>
</feature>
<feature type="transmembrane region" description="Helical" evidence="3">
    <location>
        <begin position="54"/>
        <end position="79"/>
    </location>
</feature>
<dbReference type="Gene3D" id="3.20.20.80">
    <property type="entry name" value="Glycosidases"/>
    <property type="match status" value="1"/>
</dbReference>
<gene>
    <name evidence="5" type="ORF">Dsi01nite_102610</name>
</gene>
<keyword evidence="3" id="KW-0812">Transmembrane</keyword>
<organism evidence="5 6">
    <name type="scientific">Dactylosporangium siamense</name>
    <dbReference type="NCBI Taxonomy" id="685454"/>
    <lineage>
        <taxon>Bacteria</taxon>
        <taxon>Bacillati</taxon>
        <taxon>Actinomycetota</taxon>
        <taxon>Actinomycetes</taxon>
        <taxon>Micromonosporales</taxon>
        <taxon>Micromonosporaceae</taxon>
        <taxon>Dactylosporangium</taxon>
    </lineage>
</organism>
<dbReference type="InterPro" id="IPR052066">
    <property type="entry name" value="Glycosphingolipid_Hydrolases"/>
</dbReference>
<feature type="transmembrane region" description="Helical" evidence="3">
    <location>
        <begin position="86"/>
        <end position="116"/>
    </location>
</feature>
<proteinExistence type="predicted"/>
<dbReference type="Pfam" id="PF00150">
    <property type="entry name" value="Cellulase"/>
    <property type="match status" value="1"/>
</dbReference>
<dbReference type="EMBL" id="BONQ01000172">
    <property type="protein sequence ID" value="GIG52220.1"/>
    <property type="molecule type" value="Genomic_DNA"/>
</dbReference>